<keyword evidence="8" id="KW-1185">Reference proteome</keyword>
<evidence type="ECO:0000313" key="7">
    <source>
        <dbReference type="EMBL" id="TVY87844.1"/>
    </source>
</evidence>
<proteinExistence type="inferred from homology"/>
<dbReference type="InterPro" id="IPR011141">
    <property type="entry name" value="Polyketide_synthase_type-III"/>
</dbReference>
<dbReference type="Gene3D" id="3.40.47.10">
    <property type="match status" value="2"/>
</dbReference>
<dbReference type="PANTHER" id="PTHR11877">
    <property type="entry name" value="HYDROXYMETHYLGLUTARYL-COA SYNTHASE"/>
    <property type="match status" value="1"/>
</dbReference>
<accession>A0A559M4F6</accession>
<gene>
    <name evidence="7" type="primary">stlA</name>
    <name evidence="7" type="ORF">LAWI1_G006764</name>
</gene>
<feature type="domain" description="Chalcone/stilbene synthase C-terminal" evidence="6">
    <location>
        <begin position="308"/>
        <end position="395"/>
    </location>
</feature>
<keyword evidence="3" id="KW-0012">Acyltransferase</keyword>
<keyword evidence="2 3" id="KW-0808">Transferase</keyword>
<dbReference type="AlphaFoldDB" id="A0A559M4F6"/>
<evidence type="ECO:0000256" key="4">
    <source>
        <dbReference type="SAM" id="MobiDB-lite"/>
    </source>
</evidence>
<dbReference type="Proteomes" id="UP000315522">
    <property type="component" value="Unassembled WGS sequence"/>
</dbReference>
<evidence type="ECO:0000256" key="1">
    <source>
        <dbReference type="ARBA" id="ARBA00005531"/>
    </source>
</evidence>
<dbReference type="GO" id="GO:0016747">
    <property type="term" value="F:acyltransferase activity, transferring groups other than amino-acyl groups"/>
    <property type="evidence" value="ECO:0007669"/>
    <property type="project" value="InterPro"/>
</dbReference>
<dbReference type="Pfam" id="PF02797">
    <property type="entry name" value="Chal_sti_synt_C"/>
    <property type="match status" value="1"/>
</dbReference>
<feature type="domain" description="Chalcone/stilbene synthase N-terminal" evidence="5">
    <location>
        <begin position="75"/>
        <end position="227"/>
    </location>
</feature>
<dbReference type="GO" id="GO:0030639">
    <property type="term" value="P:polyketide biosynthetic process"/>
    <property type="evidence" value="ECO:0007669"/>
    <property type="project" value="TreeGrafter"/>
</dbReference>
<dbReference type="InterPro" id="IPR001099">
    <property type="entry name" value="Chalcone/stilbene_synt_N"/>
</dbReference>
<evidence type="ECO:0000256" key="2">
    <source>
        <dbReference type="ARBA" id="ARBA00022679"/>
    </source>
</evidence>
<dbReference type="Pfam" id="PF00195">
    <property type="entry name" value="Chal_sti_synt_N"/>
    <property type="match status" value="1"/>
</dbReference>
<dbReference type="InterPro" id="IPR012328">
    <property type="entry name" value="Chalcone/stilbene_synt_C"/>
</dbReference>
<dbReference type="PANTHER" id="PTHR11877:SF46">
    <property type="entry name" value="TYPE III POLYKETIDE SYNTHASE A"/>
    <property type="match status" value="1"/>
</dbReference>
<evidence type="ECO:0000313" key="8">
    <source>
        <dbReference type="Proteomes" id="UP000315522"/>
    </source>
</evidence>
<comment type="similarity">
    <text evidence="1 3">Belongs to the thiolase-like superfamily. Chalcone/stilbene synthases family.</text>
</comment>
<evidence type="ECO:0000256" key="3">
    <source>
        <dbReference type="RuleBase" id="RU003633"/>
    </source>
</evidence>
<dbReference type="InterPro" id="IPR016039">
    <property type="entry name" value="Thiolase-like"/>
</dbReference>
<organism evidence="7 8">
    <name type="scientific">Lachnellula willkommii</name>
    <dbReference type="NCBI Taxonomy" id="215461"/>
    <lineage>
        <taxon>Eukaryota</taxon>
        <taxon>Fungi</taxon>
        <taxon>Dikarya</taxon>
        <taxon>Ascomycota</taxon>
        <taxon>Pezizomycotina</taxon>
        <taxon>Leotiomycetes</taxon>
        <taxon>Helotiales</taxon>
        <taxon>Lachnaceae</taxon>
        <taxon>Lachnellula</taxon>
    </lineage>
</organism>
<evidence type="ECO:0000259" key="5">
    <source>
        <dbReference type="Pfam" id="PF00195"/>
    </source>
</evidence>
<sequence length="483" mass="51654">MAIPADAPEATGKHFGDLNLSITGIGIEYPPHFLDPRALDTLCQRHYPDSPALTKIRMINKYTGIDTRSAIGTVDHPMANMSRAPTITELCDIFLKDGVALAVTAAQKALHEASLSPADITHVVSTTCTNSANPGFDHYVCKALGITQPVEKVLLHGIGCSGGLASLRTAANLALGSSFMGRRARVLVVALEISSLLVRSELDSAAELQETRIGITLFSDCASALVLSNGIGGESEEPVYELLGWDHRIIPDTEHDLGFDVDPLGNLPLESCSVSPRPSSYRLVVAPAFSSLLASIPSLPPDYAAPSDFDWALHPGGATILTGVERAMSITPEHMRASYDTYIKHGNSSSATIISVMDRLRQKDMDDMAPGGKVKDFVIGCAFGPGIASEMCVLKRNLRHVRRVFAGEVTPPLTDSEPSEGSRSEGEGDELEKEVEGVKKQTEELSAKLETVCPQVPEQNEALGQAKFEKGSLEEALNGIDLD</sequence>
<reference evidence="7 8" key="1">
    <citation type="submission" date="2018-05" db="EMBL/GenBank/DDBJ databases">
        <title>Genome sequencing and assembly of the regulated plant pathogen Lachnellula willkommii and related sister species for the development of diagnostic species identification markers.</title>
        <authorList>
            <person name="Giroux E."/>
            <person name="Bilodeau G."/>
        </authorList>
    </citation>
    <scope>NUCLEOTIDE SEQUENCE [LARGE SCALE GENOMIC DNA]</scope>
    <source>
        <strain evidence="7 8">CBS 172.35</strain>
    </source>
</reference>
<name>A0A559M4F6_9HELO</name>
<evidence type="ECO:0000259" key="6">
    <source>
        <dbReference type="Pfam" id="PF02797"/>
    </source>
</evidence>
<comment type="caution">
    <text evidence="7">The sequence shown here is derived from an EMBL/GenBank/DDBJ whole genome shotgun (WGS) entry which is preliminary data.</text>
</comment>
<dbReference type="CDD" id="cd00831">
    <property type="entry name" value="CHS_like"/>
    <property type="match status" value="1"/>
</dbReference>
<feature type="region of interest" description="Disordered" evidence="4">
    <location>
        <begin position="409"/>
        <end position="440"/>
    </location>
</feature>
<dbReference type="EMBL" id="QGML01002119">
    <property type="protein sequence ID" value="TVY87844.1"/>
    <property type="molecule type" value="Genomic_DNA"/>
</dbReference>
<protein>
    <submittedName>
        <fullName evidence="7">Putative polyketide synthase</fullName>
    </submittedName>
</protein>
<dbReference type="SUPFAM" id="SSF53901">
    <property type="entry name" value="Thiolase-like"/>
    <property type="match status" value="2"/>
</dbReference>